<organism evidence="2 3">
    <name type="scientific">Symbiodinium pilosum</name>
    <name type="common">Dinoflagellate</name>
    <dbReference type="NCBI Taxonomy" id="2952"/>
    <lineage>
        <taxon>Eukaryota</taxon>
        <taxon>Sar</taxon>
        <taxon>Alveolata</taxon>
        <taxon>Dinophyceae</taxon>
        <taxon>Suessiales</taxon>
        <taxon>Symbiodiniaceae</taxon>
        <taxon>Symbiodinium</taxon>
    </lineage>
</organism>
<evidence type="ECO:0000259" key="1">
    <source>
        <dbReference type="PROSITE" id="PS50042"/>
    </source>
</evidence>
<dbReference type="InterPro" id="IPR018490">
    <property type="entry name" value="cNMP-bd_dom_sf"/>
</dbReference>
<dbReference type="PROSITE" id="PS50042">
    <property type="entry name" value="CNMP_BINDING_3"/>
    <property type="match status" value="1"/>
</dbReference>
<proteinExistence type="predicted"/>
<protein>
    <submittedName>
        <fullName evidence="2">Hcn3 protein</fullName>
    </submittedName>
</protein>
<reference evidence="2" key="1">
    <citation type="submission" date="2021-02" db="EMBL/GenBank/DDBJ databases">
        <authorList>
            <person name="Dougan E. K."/>
            <person name="Rhodes N."/>
            <person name="Thang M."/>
            <person name="Chan C."/>
        </authorList>
    </citation>
    <scope>NUCLEOTIDE SEQUENCE</scope>
</reference>
<dbReference type="EMBL" id="CAJNIZ010000360">
    <property type="protein sequence ID" value="CAE7160055.1"/>
    <property type="molecule type" value="Genomic_DNA"/>
</dbReference>
<feature type="non-terminal residue" evidence="2">
    <location>
        <position position="136"/>
    </location>
</feature>
<accession>A0A812IPL0</accession>
<evidence type="ECO:0000313" key="3">
    <source>
        <dbReference type="Proteomes" id="UP000649617"/>
    </source>
</evidence>
<name>A0A812IPL0_SYMPI</name>
<keyword evidence="3" id="KW-1185">Reference proteome</keyword>
<comment type="caution">
    <text evidence="2">The sequence shown here is derived from an EMBL/GenBank/DDBJ whole genome shotgun (WGS) entry which is preliminary data.</text>
</comment>
<sequence length="136" mass="15364">LIMRIMSFADYKLQRHSPISFDPDLISPLLAAELAMFQKGHLLTNHPMFSLTRSVFPKVFADICCALEKQLFYEGESVFVVGLLAKGMYITSHGSFCLRTDSGREQDCERFTGEYHFFAEAALFADAVVHDCTLDI</sequence>
<dbReference type="Proteomes" id="UP000649617">
    <property type="component" value="Unassembled WGS sequence"/>
</dbReference>
<dbReference type="OrthoDB" id="425625at2759"/>
<dbReference type="InterPro" id="IPR000595">
    <property type="entry name" value="cNMP-bd_dom"/>
</dbReference>
<dbReference type="Gene3D" id="2.60.120.10">
    <property type="entry name" value="Jelly Rolls"/>
    <property type="match status" value="1"/>
</dbReference>
<feature type="domain" description="Cyclic nucleotide-binding" evidence="1">
    <location>
        <begin position="51"/>
        <end position="126"/>
    </location>
</feature>
<feature type="non-terminal residue" evidence="2">
    <location>
        <position position="1"/>
    </location>
</feature>
<dbReference type="AlphaFoldDB" id="A0A812IPL0"/>
<gene>
    <name evidence="2" type="primary">Hcn3</name>
    <name evidence="2" type="ORF">SPIL2461_LOCUS478</name>
</gene>
<dbReference type="SUPFAM" id="SSF51206">
    <property type="entry name" value="cAMP-binding domain-like"/>
    <property type="match status" value="1"/>
</dbReference>
<evidence type="ECO:0000313" key="2">
    <source>
        <dbReference type="EMBL" id="CAE7160055.1"/>
    </source>
</evidence>
<dbReference type="InterPro" id="IPR014710">
    <property type="entry name" value="RmlC-like_jellyroll"/>
</dbReference>